<evidence type="ECO:0000313" key="6">
    <source>
        <dbReference type="Proteomes" id="UP000294498"/>
    </source>
</evidence>
<keyword evidence="2" id="KW-0808">Transferase</keyword>
<comment type="caution">
    <text evidence="5">The sequence shown here is derived from an EMBL/GenBank/DDBJ whole genome shotgun (WGS) entry which is preliminary data.</text>
</comment>
<proteinExistence type="inferred from homology"/>
<dbReference type="GO" id="GO:0004674">
    <property type="term" value="F:protein serine/threonine kinase activity"/>
    <property type="evidence" value="ECO:0007669"/>
    <property type="project" value="TreeGrafter"/>
</dbReference>
<feature type="domain" description="HipA-like C-terminal" evidence="4">
    <location>
        <begin position="183"/>
        <end position="392"/>
    </location>
</feature>
<evidence type="ECO:0000256" key="1">
    <source>
        <dbReference type="ARBA" id="ARBA00010164"/>
    </source>
</evidence>
<dbReference type="PANTHER" id="PTHR37419">
    <property type="entry name" value="SERINE/THREONINE-PROTEIN KINASE TOXIN HIPA"/>
    <property type="match status" value="1"/>
</dbReference>
<dbReference type="OrthoDB" id="9805913at2"/>
<dbReference type="GO" id="GO:0005829">
    <property type="term" value="C:cytosol"/>
    <property type="evidence" value="ECO:0007669"/>
    <property type="project" value="TreeGrafter"/>
</dbReference>
<evidence type="ECO:0000259" key="4">
    <source>
        <dbReference type="Pfam" id="PF07804"/>
    </source>
</evidence>
<dbReference type="EMBL" id="SODV01000001">
    <property type="protein sequence ID" value="TDW99006.1"/>
    <property type="molecule type" value="Genomic_DNA"/>
</dbReference>
<evidence type="ECO:0000313" key="5">
    <source>
        <dbReference type="EMBL" id="TDW99006.1"/>
    </source>
</evidence>
<keyword evidence="3 5" id="KW-0418">Kinase</keyword>
<comment type="similarity">
    <text evidence="1">Belongs to the HipA Ser/Thr kinase family.</text>
</comment>
<dbReference type="Proteomes" id="UP000294498">
    <property type="component" value="Unassembled WGS sequence"/>
</dbReference>
<name>A0A4R8DP01_9BACT</name>
<evidence type="ECO:0000256" key="2">
    <source>
        <dbReference type="ARBA" id="ARBA00022679"/>
    </source>
</evidence>
<reference evidence="5 6" key="1">
    <citation type="submission" date="2019-03" db="EMBL/GenBank/DDBJ databases">
        <title>Genomic Encyclopedia of Type Strains, Phase IV (KMG-IV): sequencing the most valuable type-strain genomes for metagenomic binning, comparative biology and taxonomic classification.</title>
        <authorList>
            <person name="Goeker M."/>
        </authorList>
    </citation>
    <scope>NUCLEOTIDE SEQUENCE [LARGE SCALE GENOMIC DNA]</scope>
    <source>
        <strain evidence="5 6">DSM 100059</strain>
    </source>
</reference>
<dbReference type="AlphaFoldDB" id="A0A4R8DP01"/>
<organism evidence="5 6">
    <name type="scientific">Dinghuibacter silviterrae</name>
    <dbReference type="NCBI Taxonomy" id="1539049"/>
    <lineage>
        <taxon>Bacteria</taxon>
        <taxon>Pseudomonadati</taxon>
        <taxon>Bacteroidota</taxon>
        <taxon>Chitinophagia</taxon>
        <taxon>Chitinophagales</taxon>
        <taxon>Chitinophagaceae</taxon>
        <taxon>Dinghuibacter</taxon>
    </lineage>
</organism>
<gene>
    <name evidence="5" type="ORF">EDB95_0013</name>
</gene>
<dbReference type="InterPro" id="IPR012893">
    <property type="entry name" value="HipA-like_C"/>
</dbReference>
<protein>
    <submittedName>
        <fullName evidence="5">Serine/threonine-protein kinase HipA</fullName>
    </submittedName>
</protein>
<dbReference type="RefSeq" id="WP_133989356.1">
    <property type="nucleotide sequence ID" value="NZ_SODV01000001.1"/>
</dbReference>
<dbReference type="Gene3D" id="1.10.1070.20">
    <property type="match status" value="1"/>
</dbReference>
<sequence>MANQKQIQVYLDWLDLGGLQKLGILQAEQLRGKEVFSFSYNREWLESGFALLLDPDLGLYGGPQYLRDDKPNFGLFMDSSPDRWGRVLMQRREAVSARIEDRKVRPLFESDYLLGVYDLYRMGALRFRLSEDGPFLHDEKDMTVPPFTSLRTLEEASLRLEDNDNLEDPNFAHWLNLLISPGSSLGGARPKASVKDPGGNLWIAKFPSRNDDRDVGAWEAVVNELALKAGLSIAEGNAKRFSRSYHTFLTRRFDRVGDKRIHFASAMTLLGYSDGMDAGVGISYLHLVEFIVRHGAAPDRDLEELWRRIVFYILVSNTDDHLRNHGFLLTSKGWRLSPAFDINPVPRSTGLTLNISEHSNDLDINLVREVAEQFRVSVGRREEIIAAATDAVSCWQNTAQGLGISRAEIENMRDAFKQ</sequence>
<dbReference type="InterPro" id="IPR052028">
    <property type="entry name" value="HipA_Ser/Thr_kinase"/>
</dbReference>
<keyword evidence="6" id="KW-1185">Reference proteome</keyword>
<dbReference type="Pfam" id="PF07804">
    <property type="entry name" value="HipA_C"/>
    <property type="match status" value="1"/>
</dbReference>
<accession>A0A4R8DP01</accession>
<evidence type="ECO:0000256" key="3">
    <source>
        <dbReference type="ARBA" id="ARBA00022777"/>
    </source>
</evidence>